<dbReference type="PANTHER" id="PTHR43806:SF11">
    <property type="entry name" value="CEREVISIN-RELATED"/>
    <property type="match status" value="1"/>
</dbReference>
<dbReference type="SUPFAM" id="SSF52743">
    <property type="entry name" value="Subtilisin-like"/>
    <property type="match status" value="1"/>
</dbReference>
<sequence>MVQTTRRNVLKYSGSGLLASLVGATTVSGAAKQPVFIHGANNSQSHAAAAAHDHGGAVVYNYENFDFVAARVPNKAIEDVRVDKRVSHIEQDSVVSLATPTEIGQVGKNNRKGNSGNSGGSGGCPSHPDQRTPWGYDRIDADLVTEATGTGVNVGILDTGIQLDHCDLTVDHGTNFTTENQNDYSDDNGHGTHVAGIVAATDNTHGTVGIAPDSTLWSVRVLDQTGSGYWSDITAGLDWCMSSGIEIISMSIGGSYNDSVATAISEADDAGHLVVCSAGNGGNNEDGSCEEENMVFPATHSSTIAVAGMDEDNQSDTFLGEYSSLGTAVDLLAPGTNVLSTYIGNDYRQMTGTSMAAPHVTGVASLVWETMGASLTDEDGDSTTAEPNDKIQDILLTSAETVLGTCEEGAGLVNAAAAVDEAVTRLN</sequence>
<dbReference type="Gene3D" id="3.40.50.200">
    <property type="entry name" value="Peptidase S8/S53 domain"/>
    <property type="match status" value="1"/>
</dbReference>
<evidence type="ECO:0000313" key="11">
    <source>
        <dbReference type="EMBL" id="SEU01972.1"/>
    </source>
</evidence>
<comment type="similarity">
    <text evidence="1 7 8">Belongs to the peptidase S8 family.</text>
</comment>
<keyword evidence="2 7" id="KW-0645">Protease</keyword>
<evidence type="ECO:0000256" key="9">
    <source>
        <dbReference type="SAM" id="MobiDB-lite"/>
    </source>
</evidence>
<dbReference type="InterPro" id="IPR000209">
    <property type="entry name" value="Peptidase_S8/S53_dom"/>
</dbReference>
<evidence type="ECO:0000256" key="7">
    <source>
        <dbReference type="PROSITE-ProRule" id="PRU01240"/>
    </source>
</evidence>
<name>A0A1I0IXA6_9EURY</name>
<feature type="active site" description="Charge relay system" evidence="6 7">
    <location>
        <position position="190"/>
    </location>
</feature>
<dbReference type="PROSITE" id="PS00137">
    <property type="entry name" value="SUBTILASE_HIS"/>
    <property type="match status" value="1"/>
</dbReference>
<evidence type="ECO:0000256" key="5">
    <source>
        <dbReference type="ARBA" id="ARBA00022825"/>
    </source>
</evidence>
<dbReference type="InterPro" id="IPR022398">
    <property type="entry name" value="Peptidase_S8_His-AS"/>
</dbReference>
<dbReference type="PROSITE" id="PS00138">
    <property type="entry name" value="SUBTILASE_SER"/>
    <property type="match status" value="1"/>
</dbReference>
<dbReference type="PANTHER" id="PTHR43806">
    <property type="entry name" value="PEPTIDASE S8"/>
    <property type="match status" value="1"/>
</dbReference>
<evidence type="ECO:0000256" key="2">
    <source>
        <dbReference type="ARBA" id="ARBA00022670"/>
    </source>
</evidence>
<protein>
    <submittedName>
        <fullName evidence="11">Subtilase family protein</fullName>
    </submittedName>
</protein>
<dbReference type="OrthoDB" id="27270at2157"/>
<dbReference type="SUPFAM" id="SSF54897">
    <property type="entry name" value="Protease propeptides/inhibitors"/>
    <property type="match status" value="1"/>
</dbReference>
<dbReference type="InterPro" id="IPR036852">
    <property type="entry name" value="Peptidase_S8/S53_dom_sf"/>
</dbReference>
<reference evidence="12" key="1">
    <citation type="submission" date="2016-10" db="EMBL/GenBank/DDBJ databases">
        <authorList>
            <person name="Varghese N."/>
            <person name="Submissions S."/>
        </authorList>
    </citation>
    <scope>NUCLEOTIDE SEQUENCE [LARGE SCALE GENOMIC DNA]</scope>
    <source>
        <strain evidence="12">CDM_6</strain>
    </source>
</reference>
<dbReference type="PROSITE" id="PS51892">
    <property type="entry name" value="SUBTILASE"/>
    <property type="match status" value="1"/>
</dbReference>
<dbReference type="InterPro" id="IPR023828">
    <property type="entry name" value="Peptidase_S8_Ser-AS"/>
</dbReference>
<dbReference type="PROSITE" id="PS00136">
    <property type="entry name" value="SUBTILASE_ASP"/>
    <property type="match status" value="1"/>
</dbReference>
<dbReference type="InterPro" id="IPR023827">
    <property type="entry name" value="Peptidase_S8_Asp-AS"/>
</dbReference>
<dbReference type="InterPro" id="IPR034202">
    <property type="entry name" value="Subtilisin_Carlsberg-like"/>
</dbReference>
<dbReference type="GO" id="GO:0004252">
    <property type="term" value="F:serine-type endopeptidase activity"/>
    <property type="evidence" value="ECO:0007669"/>
    <property type="project" value="UniProtKB-UniRule"/>
</dbReference>
<dbReference type="EMBL" id="FOIC01000027">
    <property type="protein sequence ID" value="SEU01972.1"/>
    <property type="molecule type" value="Genomic_DNA"/>
</dbReference>
<feature type="active site" description="Charge relay system" evidence="6 7">
    <location>
        <position position="158"/>
    </location>
</feature>
<dbReference type="RefSeq" id="WP_092935013.1">
    <property type="nucleotide sequence ID" value="NZ_FOIC01000027.1"/>
</dbReference>
<evidence type="ECO:0000256" key="1">
    <source>
        <dbReference type="ARBA" id="ARBA00011073"/>
    </source>
</evidence>
<feature type="active site" description="Charge relay system" evidence="6 7">
    <location>
        <position position="354"/>
    </location>
</feature>
<dbReference type="Proteomes" id="UP000199320">
    <property type="component" value="Unassembled WGS sequence"/>
</dbReference>
<evidence type="ECO:0000256" key="8">
    <source>
        <dbReference type="RuleBase" id="RU003355"/>
    </source>
</evidence>
<proteinExistence type="inferred from homology"/>
<dbReference type="AlphaFoldDB" id="A0A1I0IXA6"/>
<dbReference type="CDD" id="cd07477">
    <property type="entry name" value="Peptidases_S8_Subtilisin_subset"/>
    <property type="match status" value="1"/>
</dbReference>
<dbReference type="InterPro" id="IPR037045">
    <property type="entry name" value="S8pro/Inhibitor_I9_sf"/>
</dbReference>
<evidence type="ECO:0000256" key="4">
    <source>
        <dbReference type="ARBA" id="ARBA00022801"/>
    </source>
</evidence>
<dbReference type="STRING" id="392421.SAMN04488694_12722"/>
<dbReference type="Pfam" id="PF00082">
    <property type="entry name" value="Peptidase_S8"/>
    <property type="match status" value="1"/>
</dbReference>
<dbReference type="Gene3D" id="3.30.70.80">
    <property type="entry name" value="Peptidase S8 propeptide/proteinase inhibitor I9"/>
    <property type="match status" value="1"/>
</dbReference>
<dbReference type="InterPro" id="IPR015500">
    <property type="entry name" value="Peptidase_S8_subtilisin-rel"/>
</dbReference>
<evidence type="ECO:0000256" key="6">
    <source>
        <dbReference type="PIRSR" id="PIRSR615500-1"/>
    </source>
</evidence>
<evidence type="ECO:0000256" key="3">
    <source>
        <dbReference type="ARBA" id="ARBA00022723"/>
    </source>
</evidence>
<accession>A0A1I0IXA6</accession>
<keyword evidence="12" id="KW-1185">Reference proteome</keyword>
<dbReference type="PRINTS" id="PR00723">
    <property type="entry name" value="SUBTILISIN"/>
</dbReference>
<evidence type="ECO:0000259" key="10">
    <source>
        <dbReference type="Pfam" id="PF00082"/>
    </source>
</evidence>
<keyword evidence="3" id="KW-0479">Metal-binding</keyword>
<dbReference type="GO" id="GO:0006508">
    <property type="term" value="P:proteolysis"/>
    <property type="evidence" value="ECO:0007669"/>
    <property type="project" value="UniProtKB-KW"/>
</dbReference>
<evidence type="ECO:0000313" key="12">
    <source>
        <dbReference type="Proteomes" id="UP000199320"/>
    </source>
</evidence>
<dbReference type="InterPro" id="IPR050131">
    <property type="entry name" value="Peptidase_S8_subtilisin-like"/>
</dbReference>
<dbReference type="PROSITE" id="PS51318">
    <property type="entry name" value="TAT"/>
    <property type="match status" value="1"/>
</dbReference>
<organism evidence="11 12">
    <name type="scientific">Natrinema hispanicum</name>
    <dbReference type="NCBI Taxonomy" id="392421"/>
    <lineage>
        <taxon>Archaea</taxon>
        <taxon>Methanobacteriati</taxon>
        <taxon>Methanobacteriota</taxon>
        <taxon>Stenosarchaea group</taxon>
        <taxon>Halobacteria</taxon>
        <taxon>Halobacteriales</taxon>
        <taxon>Natrialbaceae</taxon>
        <taxon>Natrinema</taxon>
    </lineage>
</organism>
<dbReference type="GO" id="GO:0046872">
    <property type="term" value="F:metal ion binding"/>
    <property type="evidence" value="ECO:0007669"/>
    <property type="project" value="UniProtKB-KW"/>
</dbReference>
<keyword evidence="5 7" id="KW-0720">Serine protease</keyword>
<feature type="domain" description="Peptidase S8/S53" evidence="10">
    <location>
        <begin position="149"/>
        <end position="401"/>
    </location>
</feature>
<gene>
    <name evidence="11" type="ORF">SAMN04488694_12722</name>
</gene>
<keyword evidence="4 7" id="KW-0378">Hydrolase</keyword>
<dbReference type="InterPro" id="IPR006311">
    <property type="entry name" value="TAT_signal"/>
</dbReference>
<feature type="region of interest" description="Disordered" evidence="9">
    <location>
        <begin position="100"/>
        <end position="135"/>
    </location>
</feature>